<dbReference type="EMBL" id="JAGGNH010000003">
    <property type="protein sequence ID" value="KAJ0978715.1"/>
    <property type="molecule type" value="Genomic_DNA"/>
</dbReference>
<dbReference type="PANTHER" id="PTHR37729">
    <property type="entry name" value="NEUROFILAMENT PROTEIN-LIKE PROTEIN"/>
    <property type="match status" value="1"/>
</dbReference>
<feature type="compositionally biased region" description="Basic and acidic residues" evidence="1">
    <location>
        <begin position="370"/>
        <end position="405"/>
    </location>
</feature>
<dbReference type="PANTHER" id="PTHR37729:SF1">
    <property type="entry name" value="NEUROFILAMENT PROTEIN-LIKE PROTEIN"/>
    <property type="match status" value="1"/>
</dbReference>
<reference evidence="2" key="2">
    <citation type="journal article" date="2022" name="Hortic Res">
        <title>The genome of Dioscorea zingiberensis sheds light on the biosynthesis, origin and evolution of the medicinally important diosgenin saponins.</title>
        <authorList>
            <person name="Li Y."/>
            <person name="Tan C."/>
            <person name="Li Z."/>
            <person name="Guo J."/>
            <person name="Li S."/>
            <person name="Chen X."/>
            <person name="Wang C."/>
            <person name="Dai X."/>
            <person name="Yang H."/>
            <person name="Song W."/>
            <person name="Hou L."/>
            <person name="Xu J."/>
            <person name="Tong Z."/>
            <person name="Xu A."/>
            <person name="Yuan X."/>
            <person name="Wang W."/>
            <person name="Yang Q."/>
            <person name="Chen L."/>
            <person name="Sun Z."/>
            <person name="Wang K."/>
            <person name="Pan B."/>
            <person name="Chen J."/>
            <person name="Bao Y."/>
            <person name="Liu F."/>
            <person name="Qi X."/>
            <person name="Gang D.R."/>
            <person name="Wen J."/>
            <person name="Li J."/>
        </authorList>
    </citation>
    <scope>NUCLEOTIDE SEQUENCE</scope>
    <source>
        <strain evidence="2">Dzin_1.0</strain>
    </source>
</reference>
<keyword evidence="3" id="KW-1185">Reference proteome</keyword>
<dbReference type="OrthoDB" id="10687298at2759"/>
<protein>
    <submittedName>
        <fullName evidence="2">Uncharacterized protein</fullName>
    </submittedName>
</protein>
<evidence type="ECO:0000313" key="3">
    <source>
        <dbReference type="Proteomes" id="UP001085076"/>
    </source>
</evidence>
<feature type="region of interest" description="Disordered" evidence="1">
    <location>
        <begin position="32"/>
        <end position="52"/>
    </location>
</feature>
<feature type="compositionally biased region" description="Basic and acidic residues" evidence="1">
    <location>
        <begin position="325"/>
        <end position="360"/>
    </location>
</feature>
<dbReference type="AlphaFoldDB" id="A0A9D5CUR8"/>
<feature type="region of interest" description="Disordered" evidence="1">
    <location>
        <begin position="96"/>
        <end position="193"/>
    </location>
</feature>
<evidence type="ECO:0000256" key="1">
    <source>
        <dbReference type="SAM" id="MobiDB-lite"/>
    </source>
</evidence>
<gene>
    <name evidence="2" type="ORF">J5N97_014189</name>
</gene>
<feature type="compositionally biased region" description="Basic and acidic residues" evidence="1">
    <location>
        <begin position="254"/>
        <end position="277"/>
    </location>
</feature>
<feature type="compositionally biased region" description="Basic and acidic residues" evidence="1">
    <location>
        <begin position="96"/>
        <end position="133"/>
    </location>
</feature>
<feature type="compositionally biased region" description="Basic and acidic residues" evidence="1">
    <location>
        <begin position="165"/>
        <end position="176"/>
    </location>
</feature>
<feature type="region of interest" description="Disordered" evidence="1">
    <location>
        <begin position="253"/>
        <end position="424"/>
    </location>
</feature>
<sequence>MATDGHIEEKTVVDDIKSVDVESVSQPCEIEQKDKEETKKVEDSANSEAFVTEAEEKLDCKVDAAVEELKTGEEVENKAAELDEKMEDKADAVIEEVKKEDDDNKINEPEEKLDDKIDVAAEELKEENIKSSDADVPAGDGSDKVENSPPESDISNIASESAVEVTEKGLENKPDELNVPEPPTEAPEKHAEEPIVAVVQEPEAETAKEPAVSEPVTEEVVELSQDEKPLVQQVASLIPDTVATVVSNATEALDTPKAESEPIADKGVEEEPIKGETEVGEAAVESVKEVEHKDEAVVQEQTVKVEESSRSVPTKTDDTAAEVATEEKKTSGGFESAEKKTEESVETEKITPVETSRDFVVETDSGAKAGESEDKKEETEKADDKKAETPAKDEDDTKANVEAPKEGPPAKPPQRHSNTIISKVKQSIVKVKKAIIGKSSSSKTISVENKDEITVK</sequence>
<dbReference type="Proteomes" id="UP001085076">
    <property type="component" value="Miscellaneous, Linkage group lg03"/>
</dbReference>
<feature type="compositionally biased region" description="Basic and acidic residues" evidence="1">
    <location>
        <begin position="286"/>
        <end position="296"/>
    </location>
</feature>
<feature type="compositionally biased region" description="Polar residues" evidence="1">
    <location>
        <begin position="149"/>
        <end position="159"/>
    </location>
</feature>
<accession>A0A9D5CUR8</accession>
<comment type="caution">
    <text evidence="2">The sequence shown here is derived from an EMBL/GenBank/DDBJ whole genome shotgun (WGS) entry which is preliminary data.</text>
</comment>
<organism evidence="2 3">
    <name type="scientific">Dioscorea zingiberensis</name>
    <dbReference type="NCBI Taxonomy" id="325984"/>
    <lineage>
        <taxon>Eukaryota</taxon>
        <taxon>Viridiplantae</taxon>
        <taxon>Streptophyta</taxon>
        <taxon>Embryophyta</taxon>
        <taxon>Tracheophyta</taxon>
        <taxon>Spermatophyta</taxon>
        <taxon>Magnoliopsida</taxon>
        <taxon>Liliopsida</taxon>
        <taxon>Dioscoreales</taxon>
        <taxon>Dioscoreaceae</taxon>
        <taxon>Dioscorea</taxon>
    </lineage>
</organism>
<name>A0A9D5CUR8_9LILI</name>
<feature type="compositionally biased region" description="Basic and acidic residues" evidence="1">
    <location>
        <begin position="32"/>
        <end position="43"/>
    </location>
</feature>
<proteinExistence type="predicted"/>
<reference evidence="2" key="1">
    <citation type="submission" date="2021-03" db="EMBL/GenBank/DDBJ databases">
        <authorList>
            <person name="Li Z."/>
            <person name="Yang C."/>
        </authorList>
    </citation>
    <scope>NUCLEOTIDE SEQUENCE</scope>
    <source>
        <strain evidence="2">Dzin_1.0</strain>
        <tissue evidence="2">Leaf</tissue>
    </source>
</reference>
<evidence type="ECO:0000313" key="2">
    <source>
        <dbReference type="EMBL" id="KAJ0978715.1"/>
    </source>
</evidence>